<dbReference type="Gene3D" id="2.170.270.10">
    <property type="entry name" value="SET domain"/>
    <property type="match status" value="1"/>
</dbReference>
<keyword evidence="3" id="KW-1185">Reference proteome</keyword>
<evidence type="ECO:0000313" key="2">
    <source>
        <dbReference type="EMBL" id="CAH3030265.1"/>
    </source>
</evidence>
<organism evidence="2 3">
    <name type="scientific">Porites evermanni</name>
    <dbReference type="NCBI Taxonomy" id="104178"/>
    <lineage>
        <taxon>Eukaryota</taxon>
        <taxon>Metazoa</taxon>
        <taxon>Cnidaria</taxon>
        <taxon>Anthozoa</taxon>
        <taxon>Hexacorallia</taxon>
        <taxon>Scleractinia</taxon>
        <taxon>Fungiina</taxon>
        <taxon>Poritidae</taxon>
        <taxon>Porites</taxon>
    </lineage>
</organism>
<evidence type="ECO:0000313" key="3">
    <source>
        <dbReference type="Proteomes" id="UP001159427"/>
    </source>
</evidence>
<accession>A0ABN8MKK6</accession>
<feature type="domain" description="SET" evidence="1">
    <location>
        <begin position="33"/>
        <end position="134"/>
    </location>
</feature>
<dbReference type="Proteomes" id="UP001159427">
    <property type="component" value="Unassembled WGS sequence"/>
</dbReference>
<reference evidence="2 3" key="1">
    <citation type="submission" date="2022-05" db="EMBL/GenBank/DDBJ databases">
        <authorList>
            <consortium name="Genoscope - CEA"/>
            <person name="William W."/>
        </authorList>
    </citation>
    <scope>NUCLEOTIDE SEQUENCE [LARGE SCALE GENOMIC DNA]</scope>
</reference>
<name>A0ABN8MKK6_9CNID</name>
<proteinExistence type="predicted"/>
<sequence>MEKPCKAKTPELPRRAKGFLVNAELRLTPDNKGIGVFTCEFILANTRIDDPHLIYFDEQETLKLLASLPNDEARRDWLDHAFGDDGKVAVHNTHLDDGGMVNHSDDPSLATNNDDGYSYSTRDIQIGEELTEDYRTYDHVPFFEYLCEKYGAIDWFLNNSKESI</sequence>
<dbReference type="Pfam" id="PF00856">
    <property type="entry name" value="SET"/>
    <property type="match status" value="1"/>
</dbReference>
<protein>
    <recommendedName>
        <fullName evidence="1">SET domain-containing protein</fullName>
    </recommendedName>
</protein>
<dbReference type="InterPro" id="IPR001214">
    <property type="entry name" value="SET_dom"/>
</dbReference>
<evidence type="ECO:0000259" key="1">
    <source>
        <dbReference type="Pfam" id="PF00856"/>
    </source>
</evidence>
<dbReference type="EMBL" id="CALNXI010000623">
    <property type="protein sequence ID" value="CAH3030265.1"/>
    <property type="molecule type" value="Genomic_DNA"/>
</dbReference>
<dbReference type="SUPFAM" id="SSF82199">
    <property type="entry name" value="SET domain"/>
    <property type="match status" value="1"/>
</dbReference>
<dbReference type="InterPro" id="IPR046341">
    <property type="entry name" value="SET_dom_sf"/>
</dbReference>
<comment type="caution">
    <text evidence="2">The sequence shown here is derived from an EMBL/GenBank/DDBJ whole genome shotgun (WGS) entry which is preliminary data.</text>
</comment>
<gene>
    <name evidence="2" type="ORF">PEVE_00037701</name>
</gene>